<dbReference type="AlphaFoldDB" id="A0A5B9M5X0"/>
<dbReference type="Proteomes" id="UP000321353">
    <property type="component" value="Chromosome"/>
</dbReference>
<protein>
    <submittedName>
        <fullName evidence="2">Uncharacterized protein</fullName>
    </submittedName>
</protein>
<dbReference type="KEGG" id="smam:Mal15_04800"/>
<accession>A0A5B9M5X0</accession>
<sequence length="265" mass="30024">MLVCAILFPLVMEIRNFRRDEAIRLQLRLEAEALRQRLALDDPERQWVRQHQREEYASMGTVRKRAERQFERIQQKYGGIEVRGADVLSLRTVPQLSLGQSQPPVVYRLLVPTDREVWLKYAVVPAEGISRSPDKLDQLQTPVEASGFADPGPYQLRLAPGEQLLAVQTGPSNGRELPIAIRIDDKPLLDSSFRSEGVPSSGAHHISGLRQFDVLKSRRLPWLQSIQIKVTMEDETRQDAAHHGSLWLSDQPSGFDPFPGIVNQP</sequence>
<name>A0A5B9M5X0_9BACT</name>
<feature type="region of interest" description="Disordered" evidence="1">
    <location>
        <begin position="246"/>
        <end position="265"/>
    </location>
</feature>
<evidence type="ECO:0000256" key="1">
    <source>
        <dbReference type="SAM" id="MobiDB-lite"/>
    </source>
</evidence>
<dbReference type="EMBL" id="CP036264">
    <property type="protein sequence ID" value="QEF96452.1"/>
    <property type="molecule type" value="Genomic_DNA"/>
</dbReference>
<reference evidence="2 3" key="1">
    <citation type="submission" date="2019-02" db="EMBL/GenBank/DDBJ databases">
        <title>Planctomycetal bacteria perform biofilm scaping via a novel small molecule.</title>
        <authorList>
            <person name="Jeske O."/>
            <person name="Boedeker C."/>
            <person name="Wiegand S."/>
            <person name="Breitling P."/>
            <person name="Kallscheuer N."/>
            <person name="Jogler M."/>
            <person name="Rohde M."/>
            <person name="Petersen J."/>
            <person name="Medema M.H."/>
            <person name="Surup F."/>
            <person name="Jogler C."/>
        </authorList>
    </citation>
    <scope>NUCLEOTIDE SEQUENCE [LARGE SCALE GENOMIC DNA]</scope>
    <source>
        <strain evidence="2 3">Mal15</strain>
    </source>
</reference>
<keyword evidence="3" id="KW-1185">Reference proteome</keyword>
<gene>
    <name evidence="2" type="ORF">Mal15_04800</name>
</gene>
<proteinExistence type="predicted"/>
<evidence type="ECO:0000313" key="3">
    <source>
        <dbReference type="Proteomes" id="UP000321353"/>
    </source>
</evidence>
<organism evidence="2 3">
    <name type="scientific">Stieleria maiorica</name>
    <dbReference type="NCBI Taxonomy" id="2795974"/>
    <lineage>
        <taxon>Bacteria</taxon>
        <taxon>Pseudomonadati</taxon>
        <taxon>Planctomycetota</taxon>
        <taxon>Planctomycetia</taxon>
        <taxon>Pirellulales</taxon>
        <taxon>Pirellulaceae</taxon>
        <taxon>Stieleria</taxon>
    </lineage>
</organism>
<evidence type="ECO:0000313" key="2">
    <source>
        <dbReference type="EMBL" id="QEF96452.1"/>
    </source>
</evidence>